<gene>
    <name evidence="1" type="ORF">NDU88_005332</name>
</gene>
<keyword evidence="2" id="KW-1185">Reference proteome</keyword>
<proteinExistence type="predicted"/>
<name>A0AAV7QFD6_PLEWA</name>
<evidence type="ECO:0000313" key="1">
    <source>
        <dbReference type="EMBL" id="KAJ1138953.1"/>
    </source>
</evidence>
<protein>
    <submittedName>
        <fullName evidence="1">Uncharacterized protein</fullName>
    </submittedName>
</protein>
<accession>A0AAV7QFD6</accession>
<sequence>MDCPGGGQLPDLARFFGQARLLLRCARTQRRWSGVSGVAAVRPTIDPAVCGRRPGGGWGTLLYGICRLPAQGSIGGWVELRDPAGCQSPLTLELHPLIHLPGILSLMEDLLLP</sequence>
<evidence type="ECO:0000313" key="2">
    <source>
        <dbReference type="Proteomes" id="UP001066276"/>
    </source>
</evidence>
<comment type="caution">
    <text evidence="1">The sequence shown here is derived from an EMBL/GenBank/DDBJ whole genome shotgun (WGS) entry which is preliminary data.</text>
</comment>
<organism evidence="1 2">
    <name type="scientific">Pleurodeles waltl</name>
    <name type="common">Iberian ribbed newt</name>
    <dbReference type="NCBI Taxonomy" id="8319"/>
    <lineage>
        <taxon>Eukaryota</taxon>
        <taxon>Metazoa</taxon>
        <taxon>Chordata</taxon>
        <taxon>Craniata</taxon>
        <taxon>Vertebrata</taxon>
        <taxon>Euteleostomi</taxon>
        <taxon>Amphibia</taxon>
        <taxon>Batrachia</taxon>
        <taxon>Caudata</taxon>
        <taxon>Salamandroidea</taxon>
        <taxon>Salamandridae</taxon>
        <taxon>Pleurodelinae</taxon>
        <taxon>Pleurodeles</taxon>
    </lineage>
</organism>
<dbReference type="Proteomes" id="UP001066276">
    <property type="component" value="Chromosome 6"/>
</dbReference>
<dbReference type="AlphaFoldDB" id="A0AAV7QFD6"/>
<dbReference type="EMBL" id="JANPWB010000010">
    <property type="protein sequence ID" value="KAJ1138953.1"/>
    <property type="molecule type" value="Genomic_DNA"/>
</dbReference>
<reference evidence="1" key="1">
    <citation type="journal article" date="2022" name="bioRxiv">
        <title>Sequencing and chromosome-scale assembly of the giantPleurodeles waltlgenome.</title>
        <authorList>
            <person name="Brown T."/>
            <person name="Elewa A."/>
            <person name="Iarovenko S."/>
            <person name="Subramanian E."/>
            <person name="Araus A.J."/>
            <person name="Petzold A."/>
            <person name="Susuki M."/>
            <person name="Suzuki K.-i.T."/>
            <person name="Hayashi T."/>
            <person name="Toyoda A."/>
            <person name="Oliveira C."/>
            <person name="Osipova E."/>
            <person name="Leigh N.D."/>
            <person name="Simon A."/>
            <person name="Yun M.H."/>
        </authorList>
    </citation>
    <scope>NUCLEOTIDE SEQUENCE</scope>
    <source>
        <strain evidence="1">20211129_DDA</strain>
        <tissue evidence="1">Liver</tissue>
    </source>
</reference>